<gene>
    <name evidence="2" type="ordered locus">GOX2535</name>
</gene>
<evidence type="ECO:0000313" key="3">
    <source>
        <dbReference type="Proteomes" id="UP000006375"/>
    </source>
</evidence>
<name>Q5HY02_GLUOX</name>
<accession>Q5HY02</accession>
<proteinExistence type="predicted"/>
<protein>
    <submittedName>
        <fullName evidence="2">Uncharacterized protein</fullName>
    </submittedName>
</protein>
<dbReference type="KEGG" id="gox:GOX2535"/>
<reference evidence="2 3" key="1">
    <citation type="journal article" date="2005" name="Nat. Biotechnol.">
        <title>Complete genome sequence of the acetic acid bacterium Gluconobacter oxydans.</title>
        <authorList>
            <person name="Prust C."/>
            <person name="Hoffmeister M."/>
            <person name="Liesegang H."/>
            <person name="Wiezer A."/>
            <person name="Fricke W.F."/>
            <person name="Ehrenreich A."/>
            <person name="Gottschalk G."/>
            <person name="Deppenmeier U."/>
        </authorList>
    </citation>
    <scope>NUCLEOTIDE SEQUENCE [LARGE SCALE GENOMIC DNA]</scope>
    <source>
        <strain evidence="3">621H</strain>
        <plasmid evidence="3">Plasmid pGOX1</plasmid>
    </source>
</reference>
<dbReference type="Proteomes" id="UP000006375">
    <property type="component" value="Plasmid pGOX1"/>
</dbReference>
<feature type="region of interest" description="Disordered" evidence="1">
    <location>
        <begin position="240"/>
        <end position="269"/>
    </location>
</feature>
<evidence type="ECO:0000256" key="1">
    <source>
        <dbReference type="SAM" id="MobiDB-lite"/>
    </source>
</evidence>
<dbReference type="HOGENOM" id="CLU_1033513_0_0_5"/>
<geneLocation type="plasmid" evidence="2 3">
    <name>pGOX1</name>
</geneLocation>
<dbReference type="AlphaFoldDB" id="Q5HY02"/>
<keyword evidence="3" id="KW-1185">Reference proteome</keyword>
<sequence>MGSEDVFSAAKDVLPGAPALGMAIRHVVIEPGSEALSDVGNGLVFRIVQRSVAADRHRPIGGFAHPEFVVWQGGFQQAADVLSCQHPALVRSLLQMGVFGIGAQTLDFGRVGCLSLLFLRLLFSTARFGMSAQLRNFLRLGLGLVVEDRPLHAVQNALGQHPADTAAGEDDVKTRIAPRGNEAASKASDRLGARRAMDRIHDAPASVVQDGADAGAHGDSRVFGHADLLLFMSLQLSSPGSGPDWRGKGDASAAVPQASAEDTTPCGDRQALAPAPLSSFFLFSLRFSPSRGQALPL</sequence>
<keyword evidence="2" id="KW-0614">Plasmid</keyword>
<evidence type="ECO:0000313" key="2">
    <source>
        <dbReference type="EMBL" id="AAW59601.1"/>
    </source>
</evidence>
<dbReference type="EMBL" id="CP000004">
    <property type="protein sequence ID" value="AAW59601.1"/>
    <property type="molecule type" value="Genomic_DNA"/>
</dbReference>
<organism evidence="2 3">
    <name type="scientific">Gluconobacter oxydans (strain 621H)</name>
    <name type="common">Gluconobacter suboxydans</name>
    <dbReference type="NCBI Taxonomy" id="290633"/>
    <lineage>
        <taxon>Bacteria</taxon>
        <taxon>Pseudomonadati</taxon>
        <taxon>Pseudomonadota</taxon>
        <taxon>Alphaproteobacteria</taxon>
        <taxon>Acetobacterales</taxon>
        <taxon>Acetobacteraceae</taxon>
        <taxon>Gluconobacter</taxon>
    </lineage>
</organism>